<reference evidence="2" key="1">
    <citation type="submission" date="2016-11" db="UniProtKB">
        <authorList>
            <consortium name="WormBaseParasite"/>
        </authorList>
    </citation>
    <scope>IDENTIFICATION</scope>
</reference>
<proteinExistence type="predicted"/>
<name>A0A1I8GAB1_9PLAT</name>
<dbReference type="Proteomes" id="UP000095280">
    <property type="component" value="Unplaced"/>
</dbReference>
<dbReference type="AlphaFoldDB" id="A0A1I8GAB1"/>
<evidence type="ECO:0000313" key="2">
    <source>
        <dbReference type="WBParaSite" id="maker-uti_cns_0001213-snap-gene-1.4-mRNA-1"/>
    </source>
</evidence>
<keyword evidence="1" id="KW-1185">Reference proteome</keyword>
<accession>A0A1I8GAB1</accession>
<protein>
    <submittedName>
        <fullName evidence="2">Ig_GlcNase domain-containing protein</fullName>
    </submittedName>
</protein>
<evidence type="ECO:0000313" key="1">
    <source>
        <dbReference type="Proteomes" id="UP000095280"/>
    </source>
</evidence>
<organism evidence="1 2">
    <name type="scientific">Macrostomum lignano</name>
    <dbReference type="NCBI Taxonomy" id="282301"/>
    <lineage>
        <taxon>Eukaryota</taxon>
        <taxon>Metazoa</taxon>
        <taxon>Spiralia</taxon>
        <taxon>Lophotrochozoa</taxon>
        <taxon>Platyhelminthes</taxon>
        <taxon>Rhabditophora</taxon>
        <taxon>Macrostomorpha</taxon>
        <taxon>Macrostomida</taxon>
        <taxon>Macrostomidae</taxon>
        <taxon>Macrostomum</taxon>
    </lineage>
</organism>
<dbReference type="WBParaSite" id="maker-uti_cns_0001213-snap-gene-1.4-mRNA-1">
    <property type="protein sequence ID" value="maker-uti_cns_0001213-snap-gene-1.4-mRNA-1"/>
    <property type="gene ID" value="maker-uti_cns_0001213-snap-gene-1.4"/>
</dbReference>
<sequence length="207" mass="22540">LGKVSKQLLSRQRLFNATLDCPSKWETFYLLACHLTIAEGGGITTTVDWADGNFELFPLVDAPWQRAGYPVATVDGGLQQQQADAQLLLSGAEFSLAGWLQSFELFASKVGSITLIIFRPNCSSGSIYCTREDACNPSATCSMTIDLNSTYVSKRQNATQTYSAAAIYPNVTVSSGYNRFVPSQLGLNEFEVLPGDRLGFHTTDSDL</sequence>